<evidence type="ECO:0000256" key="1">
    <source>
        <dbReference type="SAM" id="MobiDB-lite"/>
    </source>
</evidence>
<protein>
    <recommendedName>
        <fullName evidence="2">Mic1 domain-containing protein</fullName>
    </recommendedName>
</protein>
<dbReference type="OrthoDB" id="264532at2759"/>
<evidence type="ECO:0000313" key="4">
    <source>
        <dbReference type="Proteomes" id="UP000030690"/>
    </source>
</evidence>
<evidence type="ECO:0000313" key="3">
    <source>
        <dbReference type="EMBL" id="ETW17556.1"/>
    </source>
</evidence>
<dbReference type="GO" id="GO:0035658">
    <property type="term" value="C:Mon1-Ccz1 complex"/>
    <property type="evidence" value="ECO:0007669"/>
    <property type="project" value="InterPro"/>
</dbReference>
<dbReference type="InterPro" id="IPR040371">
    <property type="entry name" value="RMC1"/>
</dbReference>
<reference evidence="3 4" key="1">
    <citation type="submission" date="2013-02" db="EMBL/GenBank/DDBJ databases">
        <title>The Genome Annotation of Plasmodium falciparum Vietnam Oak-Knoll (FVO).</title>
        <authorList>
            <consortium name="The Broad Institute Genome Sequencing Platform"/>
            <consortium name="The Broad Institute Genome Sequencing Center for Infectious Disease"/>
            <person name="Neafsey D."/>
            <person name="Hoffman S."/>
            <person name="Volkman S."/>
            <person name="Rosenthal P."/>
            <person name="Walker B."/>
            <person name="Young S.K."/>
            <person name="Zeng Q."/>
            <person name="Gargeya S."/>
            <person name="Fitzgerald M."/>
            <person name="Haas B."/>
            <person name="Abouelleil A."/>
            <person name="Allen A.W."/>
            <person name="Alvarado L."/>
            <person name="Arachchi H.M."/>
            <person name="Berlin A.M."/>
            <person name="Chapman S.B."/>
            <person name="Gainer-Dewar J."/>
            <person name="Goldberg J."/>
            <person name="Griggs A."/>
            <person name="Gujja S."/>
            <person name="Hansen M."/>
            <person name="Howarth C."/>
            <person name="Imamovic A."/>
            <person name="Ireland A."/>
            <person name="Larimer J."/>
            <person name="McCowan C."/>
            <person name="Murphy C."/>
            <person name="Pearson M."/>
            <person name="Poon T.W."/>
            <person name="Priest M."/>
            <person name="Roberts A."/>
            <person name="Saif S."/>
            <person name="Shea T."/>
            <person name="Sisk P."/>
            <person name="Sykes S."/>
            <person name="Wortman J."/>
            <person name="Nusbaum C."/>
            <person name="Birren B."/>
        </authorList>
    </citation>
    <scope>NUCLEOTIDE SEQUENCE [LARGE SCALE GENOMIC DNA]</scope>
    <source>
        <strain evidence="4">Vietnam Oak-Knoll (FVO)</strain>
    </source>
</reference>
<sequence length="1196" mass="142242">MNSNYLIEKEQNALINKKGSDEIKIKSNNEVEEKENDKKEENVAHDKSQQNKKLLKKNKRSTTISTYSPAYISEPIYQWEVSSSDKIFYDKINDLIIHQNVSTKALLVTDIKKNKLNYNGVYVKFDKDICEHICFCQNGSFFLYYIVNPNRIEISDILNNHNIYLNVDINKLNEYEILSVFWIYNETIRKQDENMSFCDFVVVTNNSVEIFKISFDNLIITPIKKHFIKSKHCWYDEKSSYICLLSANKTNVILPYLLSNNNVIKLSKIELNILKNDNINKNDIEIITLYNETYCIHKDFKNGRISFRCLSSTIYFDYVLDLFYNGVIETFSLDNLFGVFNHTNQYVYLFDIKYNKKKTTIHSFDDNNNHTINISYLTTPKQFKTQINFNHMAFEPYNLLIDNHYGNVYKVKVDYDVLMLQICQHFSNLNTSVDVLLRRPNCKSRITEMFFLSLENDIQIEDYLSIINIINKNYRKLIEECARRGNAATITSNDSILNKTNKKIIQPLEYLLKNIGDKTLMTERDIVLDVFHPYMIKKYHLNKKETLFNFSLNFREIEKNKRDKKKGTHINNKNDAEEYMLKYKIKKKKKNFEENNNTELNDSNIKKENNKLVEHDNSLKQEQIIINDKNVIEHTKIYDNQKKDQVESNICNKNISVDTSQYNNDNEYVNFLKHSEFHNMPMLLIYVLEYMKSLLSLNIIPNRILQTFIFDLCIFFKQDNFLRQLLQFYIISDSIEVTKRLFHYWKLTKHSWAYQFCVDMSLRLKEYEMVIHLFLSSKNYLKIINFIRNYHLIDYPISVIFQAIENDFDSNDKYIIMNHILLSLKQWIIDSDRQPDKYPLPNLQVSSSDKIFYDKINDLIIHQNVSTKALLVTDIKKNKLNYNGVYVKFDKDICEHICFCQNGSFFLYYIVNPNRIEISDILNNHNIYLNVDINKLNEYEILSVFWIYNETIRKQDENMSFCDFVVVTNNSVEIFKISFDNLIITPIKKHFIKSKHCWYDEKSSYICLLSANKTNVILPYLLSNNNVIKLSKIELNILKNDNINKNDIEIITLYNETYCIHKDFKNGRISFRCLSSTIYFDYVLDLFYNGVIETFSLDNLFGVFNHTNQYVYLFDIKYNKKKTTIHSFDDNNNHTINISYLTTPKQFKTQINFNHMAFEPYNLLIDNHYGNVYKVKVDYDVLMLQICQHFSNLVRT</sequence>
<dbReference type="EMBL" id="KI925119">
    <property type="protein sequence ID" value="ETW17556.1"/>
    <property type="molecule type" value="Genomic_DNA"/>
</dbReference>
<dbReference type="Pfam" id="PF07035">
    <property type="entry name" value="RMC1_C"/>
    <property type="match status" value="1"/>
</dbReference>
<feature type="region of interest" description="Disordered" evidence="1">
    <location>
        <begin position="26"/>
        <end position="57"/>
    </location>
</feature>
<dbReference type="PANTHER" id="PTHR12897">
    <property type="entry name" value="COLON CANCER-ASSOCIATED PROTEIN MIC1"/>
    <property type="match status" value="1"/>
</dbReference>
<feature type="compositionally biased region" description="Basic and acidic residues" evidence="1">
    <location>
        <begin position="26"/>
        <end position="49"/>
    </location>
</feature>
<organism evidence="3 4">
    <name type="scientific">Plasmodium falciparum Vietnam Oak-Knoll</name>
    <name type="common">FVO</name>
    <dbReference type="NCBI Taxonomy" id="1036723"/>
    <lineage>
        <taxon>Eukaryota</taxon>
        <taxon>Sar</taxon>
        <taxon>Alveolata</taxon>
        <taxon>Apicomplexa</taxon>
        <taxon>Aconoidasida</taxon>
        <taxon>Haemosporida</taxon>
        <taxon>Plasmodiidae</taxon>
        <taxon>Plasmodium</taxon>
        <taxon>Plasmodium (Laverania)</taxon>
    </lineage>
</organism>
<proteinExistence type="predicted"/>
<gene>
    <name evidence="3" type="ORF">PFFVO_03528</name>
</gene>
<name>A0A024V3Z2_PLAFA</name>
<dbReference type="GO" id="GO:0031902">
    <property type="term" value="C:late endosome membrane"/>
    <property type="evidence" value="ECO:0007669"/>
    <property type="project" value="TreeGrafter"/>
</dbReference>
<dbReference type="PANTHER" id="PTHR12897:SF4">
    <property type="entry name" value="REGULATOR OF MON1-CCZ1 COMPLEX"/>
    <property type="match status" value="1"/>
</dbReference>
<reference evidence="3 4" key="2">
    <citation type="submission" date="2013-02" db="EMBL/GenBank/DDBJ databases">
        <title>The Genome Sequence of Plasmodium falciparum Vietnam Oak-Knoll (FVO).</title>
        <authorList>
            <consortium name="The Broad Institute Genome Sequencing Platform"/>
            <consortium name="The Broad Institute Genome Sequencing Center for Infectious Disease"/>
            <person name="Neafsey D."/>
            <person name="Cheeseman I."/>
            <person name="Volkman S."/>
            <person name="Adams J."/>
            <person name="Walker B."/>
            <person name="Young S.K."/>
            <person name="Zeng Q."/>
            <person name="Gargeya S."/>
            <person name="Fitzgerald M."/>
            <person name="Haas B."/>
            <person name="Abouelleil A."/>
            <person name="Alvarado L."/>
            <person name="Arachchi H.M."/>
            <person name="Berlin A.M."/>
            <person name="Chapman S.B."/>
            <person name="Dewar J."/>
            <person name="Goldberg J."/>
            <person name="Griggs A."/>
            <person name="Gujja S."/>
            <person name="Hansen M."/>
            <person name="Howarth C."/>
            <person name="Imamovic A."/>
            <person name="Larimer J."/>
            <person name="McCowan C."/>
            <person name="Murphy C."/>
            <person name="Neiman D."/>
            <person name="Pearson M."/>
            <person name="Priest M."/>
            <person name="Roberts A."/>
            <person name="Saif S."/>
            <person name="Shea T."/>
            <person name="Sisk P."/>
            <person name="Sykes S."/>
            <person name="Wortman J."/>
            <person name="Nusbaum C."/>
            <person name="Birren B."/>
        </authorList>
    </citation>
    <scope>NUCLEOTIDE SEQUENCE [LARGE SCALE GENOMIC DNA]</scope>
    <source>
        <strain evidence="4">Vietnam Oak-Knoll (FVO)</strain>
    </source>
</reference>
<dbReference type="Proteomes" id="UP000030690">
    <property type="component" value="Unassembled WGS sequence"/>
</dbReference>
<feature type="domain" description="Mic1" evidence="2">
    <location>
        <begin position="673"/>
        <end position="793"/>
    </location>
</feature>
<evidence type="ECO:0000259" key="2">
    <source>
        <dbReference type="Pfam" id="PF07035"/>
    </source>
</evidence>
<accession>A0A024V3Z2</accession>
<dbReference type="InterPro" id="IPR009755">
    <property type="entry name" value="RMC1_C"/>
</dbReference>
<dbReference type="GO" id="GO:0005765">
    <property type="term" value="C:lysosomal membrane"/>
    <property type="evidence" value="ECO:0007669"/>
    <property type="project" value="TreeGrafter"/>
</dbReference>
<dbReference type="AlphaFoldDB" id="A0A024V3Z2"/>
<dbReference type="GO" id="GO:0010506">
    <property type="term" value="P:regulation of autophagy"/>
    <property type="evidence" value="ECO:0007669"/>
    <property type="project" value="InterPro"/>
</dbReference>